<protein>
    <recommendedName>
        <fullName evidence="4">DUF732 domain-containing protein</fullName>
    </recommendedName>
</protein>
<dbReference type="Proteomes" id="UP000002505">
    <property type="component" value="Plasmid pACHL01"/>
</dbReference>
<dbReference type="EMBL" id="CP001342">
    <property type="protein sequence ID" value="ACL42075.1"/>
    <property type="molecule type" value="Genomic_DNA"/>
</dbReference>
<organism evidence="2 3">
    <name type="scientific">Pseudarthrobacter chlorophenolicus (strain ATCC 700700 / DSM 12829 / CIP 107037 / JCM 12360 / KCTC 9906 / NCIMB 13794 / A6)</name>
    <name type="common">Arthrobacter chlorophenolicus</name>
    <dbReference type="NCBI Taxonomy" id="452863"/>
    <lineage>
        <taxon>Bacteria</taxon>
        <taxon>Bacillati</taxon>
        <taxon>Actinomycetota</taxon>
        <taxon>Actinomycetes</taxon>
        <taxon>Micrococcales</taxon>
        <taxon>Micrococcaceae</taxon>
        <taxon>Pseudarthrobacter</taxon>
    </lineage>
</organism>
<reference evidence="2" key="1">
    <citation type="submission" date="2009-01" db="EMBL/GenBank/DDBJ databases">
        <title>Complete sequence of plasmid1 of Arthrobacter chlorophenolicus A6.</title>
        <authorList>
            <consortium name="US DOE Joint Genome Institute"/>
            <person name="Lucas S."/>
            <person name="Copeland A."/>
            <person name="Lapidus A."/>
            <person name="Glavina del Rio T."/>
            <person name="Tice H."/>
            <person name="Bruce D."/>
            <person name="Goodwin L."/>
            <person name="Pitluck S."/>
            <person name="Goltsman E."/>
            <person name="Clum A."/>
            <person name="Larimer F."/>
            <person name="Land M."/>
            <person name="Hauser L."/>
            <person name="Kyrpides N."/>
            <person name="Mikhailova N."/>
            <person name="Jansson J."/>
            <person name="Richardson P."/>
        </authorList>
    </citation>
    <scope>NUCLEOTIDE SEQUENCE [LARGE SCALE GENOMIC DNA]</scope>
    <source>
        <strain evidence="2">A6</strain>
        <plasmid evidence="2">pACHL01</plasmid>
    </source>
</reference>
<keyword evidence="3" id="KW-1185">Reference proteome</keyword>
<accession>B8HI28</accession>
<dbReference type="PROSITE" id="PS51257">
    <property type="entry name" value="PROKAR_LIPOPROTEIN"/>
    <property type="match status" value="1"/>
</dbReference>
<evidence type="ECO:0008006" key="4">
    <source>
        <dbReference type="Google" id="ProtNLM"/>
    </source>
</evidence>
<proteinExistence type="predicted"/>
<evidence type="ECO:0000313" key="3">
    <source>
        <dbReference type="Proteomes" id="UP000002505"/>
    </source>
</evidence>
<name>B8HI28_PSECP</name>
<feature type="chain" id="PRO_5039240800" description="DUF732 domain-containing protein" evidence="1">
    <location>
        <begin position="23"/>
        <end position="122"/>
    </location>
</feature>
<dbReference type="RefSeq" id="WP_012623092.1">
    <property type="nucleotide sequence ID" value="NC_011879.1"/>
</dbReference>
<dbReference type="HOGENOM" id="CLU_2044842_0_0_11"/>
<dbReference type="OrthoDB" id="4950130at2"/>
<evidence type="ECO:0000313" key="2">
    <source>
        <dbReference type="EMBL" id="ACL42075.1"/>
    </source>
</evidence>
<feature type="signal peptide" evidence="1">
    <location>
        <begin position="1"/>
        <end position="22"/>
    </location>
</feature>
<gene>
    <name evidence="2" type="ordered locus">Achl_4124</name>
</gene>
<sequence>MKKLIAPALLAVLALTGCSATATPAPSATAPAPPALTIAKPTEAQKTALMADLAKVNPQFEGTRTLISASLACRTILKGEPEQAQIMMAQDRFSRSADKPVTEADAKRIIEIIKTNGFCVKA</sequence>
<evidence type="ECO:0000256" key="1">
    <source>
        <dbReference type="SAM" id="SignalP"/>
    </source>
</evidence>
<keyword evidence="2" id="KW-0614">Plasmid</keyword>
<dbReference type="AlphaFoldDB" id="B8HI28"/>
<dbReference type="KEGG" id="ach:Achl_4124"/>
<keyword evidence="1" id="KW-0732">Signal</keyword>
<geneLocation type="plasmid" evidence="2 3">
    <name>pACHL01</name>
</geneLocation>